<accession>A0A8C1KDZ8</accession>
<reference evidence="1" key="1">
    <citation type="submission" date="2025-08" db="UniProtKB">
        <authorList>
            <consortium name="Ensembl"/>
        </authorList>
    </citation>
    <scope>IDENTIFICATION</scope>
</reference>
<dbReference type="AlphaFoldDB" id="A0A8C1KDZ8"/>
<dbReference type="Proteomes" id="UP000694427">
    <property type="component" value="Unplaced"/>
</dbReference>
<protein>
    <submittedName>
        <fullName evidence="1">Uncharacterized protein</fullName>
    </submittedName>
</protein>
<reference evidence="1" key="2">
    <citation type="submission" date="2025-09" db="UniProtKB">
        <authorList>
            <consortium name="Ensembl"/>
        </authorList>
    </citation>
    <scope>IDENTIFICATION</scope>
</reference>
<evidence type="ECO:0000313" key="1">
    <source>
        <dbReference type="Ensembl" id="ENSCCRP00010045972.1"/>
    </source>
</evidence>
<organism evidence="1 2">
    <name type="scientific">Cyprinus carpio</name>
    <name type="common">Common carp</name>
    <dbReference type="NCBI Taxonomy" id="7962"/>
    <lineage>
        <taxon>Eukaryota</taxon>
        <taxon>Metazoa</taxon>
        <taxon>Chordata</taxon>
        <taxon>Craniata</taxon>
        <taxon>Vertebrata</taxon>
        <taxon>Euteleostomi</taxon>
        <taxon>Actinopterygii</taxon>
        <taxon>Neopterygii</taxon>
        <taxon>Teleostei</taxon>
        <taxon>Ostariophysi</taxon>
        <taxon>Cypriniformes</taxon>
        <taxon>Cyprinidae</taxon>
        <taxon>Cyprininae</taxon>
        <taxon>Cyprinus</taxon>
    </lineage>
</organism>
<proteinExistence type="predicted"/>
<dbReference type="Ensembl" id="ENSCCRT00010050373.1">
    <property type="protein sequence ID" value="ENSCCRP00010045972.1"/>
    <property type="gene ID" value="ENSCCRG00010019473.1"/>
</dbReference>
<keyword evidence="2" id="KW-1185">Reference proteome</keyword>
<evidence type="ECO:0000313" key="2">
    <source>
        <dbReference type="Proteomes" id="UP000694427"/>
    </source>
</evidence>
<name>A0A8C1KDZ8_CYPCA</name>
<sequence>MLHCREFDSCRCFLKALCTWIRVLRRLFEDSAVCPWTYFCRTSTPAERSSGAGFYSDCEAKSFGLLKSSYFNMKL</sequence>